<organism evidence="4 5">
    <name type="scientific">Mytilus coruscus</name>
    <name type="common">Sea mussel</name>
    <dbReference type="NCBI Taxonomy" id="42192"/>
    <lineage>
        <taxon>Eukaryota</taxon>
        <taxon>Metazoa</taxon>
        <taxon>Spiralia</taxon>
        <taxon>Lophotrochozoa</taxon>
        <taxon>Mollusca</taxon>
        <taxon>Bivalvia</taxon>
        <taxon>Autobranchia</taxon>
        <taxon>Pteriomorphia</taxon>
        <taxon>Mytilida</taxon>
        <taxon>Mytiloidea</taxon>
        <taxon>Mytilidae</taxon>
        <taxon>Mytilinae</taxon>
        <taxon>Mytilus</taxon>
    </lineage>
</organism>
<feature type="region of interest" description="Disordered" evidence="2">
    <location>
        <begin position="66"/>
        <end position="85"/>
    </location>
</feature>
<dbReference type="AlphaFoldDB" id="A0A6J8DTC3"/>
<proteinExistence type="predicted"/>
<evidence type="ECO:0000259" key="3">
    <source>
        <dbReference type="PROSITE" id="PS50158"/>
    </source>
</evidence>
<dbReference type="InterPro" id="IPR036875">
    <property type="entry name" value="Znf_CCHC_sf"/>
</dbReference>
<keyword evidence="1" id="KW-0479">Metal-binding</keyword>
<dbReference type="Pfam" id="PF00098">
    <property type="entry name" value="zf-CCHC"/>
    <property type="match status" value="1"/>
</dbReference>
<sequence>MPQDMQNALASAKMAEANGYRKHDESVNAAGLFKNKSRDNRRTPDDQNTEVRDLRQRIQELSELVKTQKEMKSDKRSQQDLAAASSEISEMKDQIQSLMSLITYMNAQNKPQSTNDRQNTPDRNYNYQANGRQVTNDRNNFSRPCFKCNGRGHRQRQCYWNGMAHNLSTAQCQLCQQEGHTVNFCTKFDLGNRLKPGDRHGRSG</sequence>
<accession>A0A6J8DTC3</accession>
<keyword evidence="1" id="KW-0863">Zinc-finger</keyword>
<dbReference type="OrthoDB" id="6123281at2759"/>
<evidence type="ECO:0000313" key="4">
    <source>
        <dbReference type="EMBL" id="CAC5411888.1"/>
    </source>
</evidence>
<keyword evidence="5" id="KW-1185">Reference proteome</keyword>
<keyword evidence="1" id="KW-0862">Zinc</keyword>
<gene>
    <name evidence="4" type="ORF">MCOR_44927</name>
</gene>
<name>A0A6J8DTC3_MYTCO</name>
<feature type="domain" description="CCHC-type" evidence="3">
    <location>
        <begin position="145"/>
        <end position="158"/>
    </location>
</feature>
<dbReference type="EMBL" id="CACVKT020007930">
    <property type="protein sequence ID" value="CAC5411888.1"/>
    <property type="molecule type" value="Genomic_DNA"/>
</dbReference>
<dbReference type="Proteomes" id="UP000507470">
    <property type="component" value="Unassembled WGS sequence"/>
</dbReference>
<reference evidence="4 5" key="1">
    <citation type="submission" date="2020-06" db="EMBL/GenBank/DDBJ databases">
        <authorList>
            <person name="Li R."/>
            <person name="Bekaert M."/>
        </authorList>
    </citation>
    <scope>NUCLEOTIDE SEQUENCE [LARGE SCALE GENOMIC DNA]</scope>
    <source>
        <strain evidence="5">wild</strain>
    </source>
</reference>
<dbReference type="GO" id="GO:0008270">
    <property type="term" value="F:zinc ion binding"/>
    <property type="evidence" value="ECO:0007669"/>
    <property type="project" value="UniProtKB-KW"/>
</dbReference>
<feature type="compositionally biased region" description="Basic and acidic residues" evidence="2">
    <location>
        <begin position="36"/>
        <end position="54"/>
    </location>
</feature>
<dbReference type="SMART" id="SM00343">
    <property type="entry name" value="ZnF_C2HC"/>
    <property type="match status" value="2"/>
</dbReference>
<protein>
    <recommendedName>
        <fullName evidence="3">CCHC-type domain-containing protein</fullName>
    </recommendedName>
</protein>
<feature type="compositionally biased region" description="Basic and acidic residues" evidence="2">
    <location>
        <begin position="66"/>
        <end position="78"/>
    </location>
</feature>
<dbReference type="InterPro" id="IPR001878">
    <property type="entry name" value="Znf_CCHC"/>
</dbReference>
<feature type="region of interest" description="Disordered" evidence="2">
    <location>
        <begin position="1"/>
        <end position="54"/>
    </location>
</feature>
<evidence type="ECO:0000313" key="5">
    <source>
        <dbReference type="Proteomes" id="UP000507470"/>
    </source>
</evidence>
<dbReference type="SUPFAM" id="SSF57756">
    <property type="entry name" value="Retrovirus zinc finger-like domains"/>
    <property type="match status" value="1"/>
</dbReference>
<evidence type="ECO:0000256" key="1">
    <source>
        <dbReference type="PROSITE-ProRule" id="PRU00047"/>
    </source>
</evidence>
<dbReference type="Gene3D" id="4.10.60.10">
    <property type="entry name" value="Zinc finger, CCHC-type"/>
    <property type="match status" value="1"/>
</dbReference>
<evidence type="ECO:0000256" key="2">
    <source>
        <dbReference type="SAM" id="MobiDB-lite"/>
    </source>
</evidence>
<dbReference type="GO" id="GO:0003676">
    <property type="term" value="F:nucleic acid binding"/>
    <property type="evidence" value="ECO:0007669"/>
    <property type="project" value="InterPro"/>
</dbReference>
<dbReference type="PROSITE" id="PS50158">
    <property type="entry name" value="ZF_CCHC"/>
    <property type="match status" value="1"/>
</dbReference>